<name>A0A1I7S7P5_BURXY</name>
<proteinExistence type="predicted"/>
<keyword evidence="2" id="KW-0812">Transmembrane</keyword>
<feature type="compositionally biased region" description="Low complexity" evidence="1">
    <location>
        <begin position="291"/>
        <end position="301"/>
    </location>
</feature>
<reference evidence="4" key="1">
    <citation type="submission" date="2016-11" db="UniProtKB">
        <authorList>
            <consortium name="WormBaseParasite"/>
        </authorList>
    </citation>
    <scope>IDENTIFICATION</scope>
</reference>
<evidence type="ECO:0000313" key="4">
    <source>
        <dbReference type="WBParaSite" id="BXY_0903600.1"/>
    </source>
</evidence>
<feature type="compositionally biased region" description="Low complexity" evidence="1">
    <location>
        <begin position="315"/>
        <end position="326"/>
    </location>
</feature>
<feature type="region of interest" description="Disordered" evidence="1">
    <location>
        <begin position="238"/>
        <end position="342"/>
    </location>
</feature>
<organism evidence="3 4">
    <name type="scientific">Bursaphelenchus xylophilus</name>
    <name type="common">Pinewood nematode worm</name>
    <name type="synonym">Aphelenchoides xylophilus</name>
    <dbReference type="NCBI Taxonomy" id="6326"/>
    <lineage>
        <taxon>Eukaryota</taxon>
        <taxon>Metazoa</taxon>
        <taxon>Ecdysozoa</taxon>
        <taxon>Nematoda</taxon>
        <taxon>Chromadorea</taxon>
        <taxon>Rhabditida</taxon>
        <taxon>Tylenchina</taxon>
        <taxon>Tylenchomorpha</taxon>
        <taxon>Aphelenchoidea</taxon>
        <taxon>Aphelenchoididae</taxon>
        <taxon>Bursaphelenchus</taxon>
    </lineage>
</organism>
<keyword evidence="2" id="KW-1133">Transmembrane helix</keyword>
<feature type="compositionally biased region" description="Low complexity" evidence="1">
    <location>
        <begin position="333"/>
        <end position="342"/>
    </location>
</feature>
<keyword evidence="2" id="KW-0472">Membrane</keyword>
<dbReference type="WBParaSite" id="BXY_0903600.1">
    <property type="protein sequence ID" value="BXY_0903600.1"/>
    <property type="gene ID" value="BXY_0903600"/>
</dbReference>
<protein>
    <submittedName>
        <fullName evidence="4">Transmembrane protein</fullName>
    </submittedName>
</protein>
<feature type="compositionally biased region" description="Basic and acidic residues" evidence="1">
    <location>
        <begin position="276"/>
        <end position="287"/>
    </location>
</feature>
<feature type="transmembrane region" description="Helical" evidence="2">
    <location>
        <begin position="213"/>
        <end position="237"/>
    </location>
</feature>
<evidence type="ECO:0000313" key="3">
    <source>
        <dbReference type="Proteomes" id="UP000095284"/>
    </source>
</evidence>
<feature type="transmembrane region" description="Helical" evidence="2">
    <location>
        <begin position="106"/>
        <end position="128"/>
    </location>
</feature>
<sequence>MKWCLTRNPGYKPKQVNGHEHKVIYGYPFVMVDVSGLQRGRGWENMTHRDVDFGITGTVETAGRSQKIFTWSKEHIRDGSGWQLELKHKYSSHQNRSGRGDYPLNMLIYTSYFTKWLVFSGLAIPLYFATPLSGQSTVPRSTHHLQETTIHPPNNSSISEAHPHFVFPQNSSNPNLNSDAEVTVTRDDNNITINVVVKKDGEGFCWKCYKIPILVAAGVVGVIALCCCCSCIASCCTRPTRTSSPPKVPPAEAKKTNKPLVKTPKFGSEGQIYKVRTADITEREPSRVEGSSQRSQRSSKLLSKESGKSVKSRKSVTNSKSKSTSAKSKKSTKNTSSKTSKK</sequence>
<evidence type="ECO:0000256" key="1">
    <source>
        <dbReference type="SAM" id="MobiDB-lite"/>
    </source>
</evidence>
<accession>A0A1I7S7P5</accession>
<dbReference type="Proteomes" id="UP000095284">
    <property type="component" value="Unplaced"/>
</dbReference>
<dbReference type="AlphaFoldDB" id="A0A1I7S7P5"/>
<evidence type="ECO:0000256" key="2">
    <source>
        <dbReference type="SAM" id="Phobius"/>
    </source>
</evidence>